<organism evidence="4 5">
    <name type="scientific">Flavobacterium arcticum</name>
    <dbReference type="NCBI Taxonomy" id="1784713"/>
    <lineage>
        <taxon>Bacteria</taxon>
        <taxon>Pseudomonadati</taxon>
        <taxon>Bacteroidota</taxon>
        <taxon>Flavobacteriia</taxon>
        <taxon>Flavobacteriales</taxon>
        <taxon>Flavobacteriaceae</taxon>
        <taxon>Flavobacterium</taxon>
    </lineage>
</organism>
<evidence type="ECO:0000313" key="4">
    <source>
        <dbReference type="EMBL" id="AXG74610.1"/>
    </source>
</evidence>
<keyword evidence="3" id="KW-0732">Signal</keyword>
<dbReference type="PANTHER" id="PTHR30344:SF1">
    <property type="entry name" value="6-PHOSPHOGLUCONOLACTONASE"/>
    <property type="match status" value="1"/>
</dbReference>
<keyword evidence="2" id="KW-0313">Glucose metabolism</keyword>
<dbReference type="InterPro" id="IPR050282">
    <property type="entry name" value="Cycloisomerase_2"/>
</dbReference>
<accession>A0A345HDF0</accession>
<comment type="similarity">
    <text evidence="1">Belongs to the cycloisomerase 2 family.</text>
</comment>
<feature type="chain" id="PRO_5016566690" evidence="3">
    <location>
        <begin position="19"/>
        <end position="370"/>
    </location>
</feature>
<dbReference type="FunFam" id="2.130.10.10:FF:000306">
    <property type="entry name" value="3-carboxymuconate cyclase"/>
    <property type="match status" value="1"/>
</dbReference>
<dbReference type="PANTHER" id="PTHR30344">
    <property type="entry name" value="6-PHOSPHOGLUCONOLACTONASE-RELATED"/>
    <property type="match status" value="1"/>
</dbReference>
<evidence type="ECO:0000256" key="2">
    <source>
        <dbReference type="ARBA" id="ARBA00022526"/>
    </source>
</evidence>
<evidence type="ECO:0000313" key="5">
    <source>
        <dbReference type="Proteomes" id="UP000253951"/>
    </source>
</evidence>
<sequence>MMKLYRLLILFAVITANAQGNYKLLVGTYTNECKSEGIYIYDYNATDGGLKLKGSSEKVINPSFLTVSNDGKYVYSVNENGTKSTVSSFKYTPSSDTVDLINKKDAKGMDPCHIITDDTNVIVANYSSGSITVYGKKDDGALTNSKQVIAHTGSGSLAPQQKDSHIHMVQFSPDKNYVIATDLGANKMYVYNYNPKGDKETLVLKEEKIIAKVGSGPRHFVFNPNGSFMYLIQELDATLTVLYYGEGKMATIQELSIAPEDKDAENSAADIHITKDGKFLYATNRGEANSITVFQVHANGKVSKVQEISTEGIAPRNFAIDPDENFVLVANQKSNNIVIFKRDKTTGMLSDTGNRVEVCQPVCLVFTKVK</sequence>
<dbReference type="InterPro" id="IPR011048">
    <property type="entry name" value="Haem_d1_sf"/>
</dbReference>
<evidence type="ECO:0000256" key="3">
    <source>
        <dbReference type="SAM" id="SignalP"/>
    </source>
</evidence>
<gene>
    <name evidence="4" type="ORF">DVK85_10335</name>
</gene>
<dbReference type="KEGG" id="fat:DVK85_10335"/>
<dbReference type="RefSeq" id="WP_114678368.1">
    <property type="nucleotide sequence ID" value="NZ_CP031188.1"/>
</dbReference>
<dbReference type="EMBL" id="CP031188">
    <property type="protein sequence ID" value="AXG74610.1"/>
    <property type="molecule type" value="Genomic_DNA"/>
</dbReference>
<keyword evidence="2" id="KW-0119">Carbohydrate metabolism</keyword>
<name>A0A345HDF0_9FLAO</name>
<dbReference type="GO" id="GO:0017057">
    <property type="term" value="F:6-phosphogluconolactonase activity"/>
    <property type="evidence" value="ECO:0007669"/>
    <property type="project" value="TreeGrafter"/>
</dbReference>
<protein>
    <submittedName>
        <fullName evidence="4">Lactonase family protein</fullName>
    </submittedName>
</protein>
<dbReference type="GO" id="GO:0006006">
    <property type="term" value="P:glucose metabolic process"/>
    <property type="evidence" value="ECO:0007669"/>
    <property type="project" value="UniProtKB-KW"/>
</dbReference>
<dbReference type="Proteomes" id="UP000253951">
    <property type="component" value="Chromosome"/>
</dbReference>
<reference evidence="4 5" key="1">
    <citation type="submission" date="2018-07" db="EMBL/GenBank/DDBJ databases">
        <title>Complete genome sequence of Flavobacterium arcticum type strain SM1502T.</title>
        <authorList>
            <person name="Li Y."/>
            <person name="Li D.-D."/>
        </authorList>
    </citation>
    <scope>NUCLEOTIDE SEQUENCE [LARGE SCALE GENOMIC DNA]</scope>
    <source>
        <strain evidence="4 5">SM1502</strain>
    </source>
</reference>
<proteinExistence type="inferred from homology"/>
<dbReference type="InterPro" id="IPR015943">
    <property type="entry name" value="WD40/YVTN_repeat-like_dom_sf"/>
</dbReference>
<dbReference type="Pfam" id="PF10282">
    <property type="entry name" value="Lactonase"/>
    <property type="match status" value="1"/>
</dbReference>
<feature type="signal peptide" evidence="3">
    <location>
        <begin position="1"/>
        <end position="18"/>
    </location>
</feature>
<dbReference type="OrthoDB" id="9790815at2"/>
<keyword evidence="5" id="KW-1185">Reference proteome</keyword>
<dbReference type="Gene3D" id="2.130.10.10">
    <property type="entry name" value="YVTN repeat-like/Quinoprotein amine dehydrogenase"/>
    <property type="match status" value="1"/>
</dbReference>
<evidence type="ECO:0000256" key="1">
    <source>
        <dbReference type="ARBA" id="ARBA00005564"/>
    </source>
</evidence>
<dbReference type="InterPro" id="IPR019405">
    <property type="entry name" value="Lactonase_7-beta_prop"/>
</dbReference>
<dbReference type="SUPFAM" id="SSF51004">
    <property type="entry name" value="C-terminal (heme d1) domain of cytochrome cd1-nitrite reductase"/>
    <property type="match status" value="1"/>
</dbReference>
<dbReference type="AlphaFoldDB" id="A0A345HDF0"/>